<name>A0ABY6LJ36_9ARAC</name>
<sequence>MARALLSSVQHCLEQGLHTFRTRHEQLAAAPTSASFKLPLWRLSRTQLVSALRKFKDSLYEITERARQALTFAKTLRKIYVELTSRCTILQEGSIRIHFYDIGVKITYQHLPKFNFEACIQMGDPYSSIGLTIEQKVVLNVCAFVPQSFPEMYLRIDRHFLAGWQIVSICLLKVREGSRVTPRNDEKEQTLDSPQFQPHPNRESGTSIFSFSGTTTLVSYVPKKKKENR</sequence>
<feature type="region of interest" description="Disordered" evidence="1">
    <location>
        <begin position="182"/>
        <end position="209"/>
    </location>
</feature>
<gene>
    <name evidence="2" type="ORF">LAZ67_19002010</name>
</gene>
<evidence type="ECO:0000313" key="3">
    <source>
        <dbReference type="Proteomes" id="UP001235939"/>
    </source>
</evidence>
<evidence type="ECO:0000256" key="1">
    <source>
        <dbReference type="SAM" id="MobiDB-lite"/>
    </source>
</evidence>
<reference evidence="2 3" key="1">
    <citation type="submission" date="2022-01" db="EMBL/GenBank/DDBJ databases">
        <title>A chromosomal length assembly of Cordylochernes scorpioides.</title>
        <authorList>
            <person name="Zeh D."/>
            <person name="Zeh J."/>
        </authorList>
    </citation>
    <scope>NUCLEOTIDE SEQUENCE [LARGE SCALE GENOMIC DNA]</scope>
    <source>
        <strain evidence="2">IN4F17</strain>
        <tissue evidence="2">Whole Body</tissue>
    </source>
</reference>
<dbReference type="EMBL" id="CP092881">
    <property type="protein sequence ID" value="UYV80859.1"/>
    <property type="molecule type" value="Genomic_DNA"/>
</dbReference>
<evidence type="ECO:0000313" key="2">
    <source>
        <dbReference type="EMBL" id="UYV80859.1"/>
    </source>
</evidence>
<organism evidence="2 3">
    <name type="scientific">Cordylochernes scorpioides</name>
    <dbReference type="NCBI Taxonomy" id="51811"/>
    <lineage>
        <taxon>Eukaryota</taxon>
        <taxon>Metazoa</taxon>
        <taxon>Ecdysozoa</taxon>
        <taxon>Arthropoda</taxon>
        <taxon>Chelicerata</taxon>
        <taxon>Arachnida</taxon>
        <taxon>Pseudoscorpiones</taxon>
        <taxon>Cheliferoidea</taxon>
        <taxon>Chernetidae</taxon>
        <taxon>Cordylochernes</taxon>
    </lineage>
</organism>
<dbReference type="Proteomes" id="UP001235939">
    <property type="component" value="Chromosome 19"/>
</dbReference>
<accession>A0ABY6LJ36</accession>
<protein>
    <submittedName>
        <fullName evidence="2">Uncharacterized protein</fullName>
    </submittedName>
</protein>
<keyword evidence="3" id="KW-1185">Reference proteome</keyword>
<proteinExistence type="predicted"/>